<dbReference type="GeneID" id="6079329"/>
<feature type="compositionally biased region" description="Low complexity" evidence="1">
    <location>
        <begin position="363"/>
        <end position="392"/>
    </location>
</feature>
<dbReference type="Proteomes" id="UP000001194">
    <property type="component" value="Unassembled WGS sequence"/>
</dbReference>
<dbReference type="AlphaFoldDB" id="B0DII4"/>
<evidence type="ECO:0000313" key="2">
    <source>
        <dbReference type="EMBL" id="EDR05693.1"/>
    </source>
</evidence>
<dbReference type="InParanoid" id="B0DII4"/>
<dbReference type="PANTHER" id="PTHR24216">
    <property type="entry name" value="PAXILLIN-RELATED"/>
    <property type="match status" value="1"/>
</dbReference>
<organism evidence="3">
    <name type="scientific">Laccaria bicolor (strain S238N-H82 / ATCC MYA-4686)</name>
    <name type="common">Bicoloured deceiver</name>
    <name type="synonym">Laccaria laccata var. bicolor</name>
    <dbReference type="NCBI Taxonomy" id="486041"/>
    <lineage>
        <taxon>Eukaryota</taxon>
        <taxon>Fungi</taxon>
        <taxon>Dikarya</taxon>
        <taxon>Basidiomycota</taxon>
        <taxon>Agaricomycotina</taxon>
        <taxon>Agaricomycetes</taxon>
        <taxon>Agaricomycetidae</taxon>
        <taxon>Agaricales</taxon>
        <taxon>Agaricineae</taxon>
        <taxon>Hydnangiaceae</taxon>
        <taxon>Laccaria</taxon>
    </lineage>
</organism>
<dbReference type="HOGENOM" id="CLU_319846_0_0_1"/>
<evidence type="ECO:0000256" key="1">
    <source>
        <dbReference type="SAM" id="MobiDB-lite"/>
    </source>
</evidence>
<accession>B0DII4</accession>
<feature type="region of interest" description="Disordered" evidence="1">
    <location>
        <begin position="549"/>
        <end position="576"/>
    </location>
</feature>
<feature type="region of interest" description="Disordered" evidence="1">
    <location>
        <begin position="358"/>
        <end position="399"/>
    </location>
</feature>
<reference evidence="2 3" key="1">
    <citation type="journal article" date="2008" name="Nature">
        <title>The genome of Laccaria bicolor provides insights into mycorrhizal symbiosis.</title>
        <authorList>
            <person name="Martin F."/>
            <person name="Aerts A."/>
            <person name="Ahren D."/>
            <person name="Brun A."/>
            <person name="Danchin E.G.J."/>
            <person name="Duchaussoy F."/>
            <person name="Gibon J."/>
            <person name="Kohler A."/>
            <person name="Lindquist E."/>
            <person name="Pereda V."/>
            <person name="Salamov A."/>
            <person name="Shapiro H.J."/>
            <person name="Wuyts J."/>
            <person name="Blaudez D."/>
            <person name="Buee M."/>
            <person name="Brokstein P."/>
            <person name="Canbaeck B."/>
            <person name="Cohen D."/>
            <person name="Courty P.E."/>
            <person name="Coutinho P.M."/>
            <person name="Delaruelle C."/>
            <person name="Detter J.C."/>
            <person name="Deveau A."/>
            <person name="DiFazio S."/>
            <person name="Duplessis S."/>
            <person name="Fraissinet-Tachet L."/>
            <person name="Lucic E."/>
            <person name="Frey-Klett P."/>
            <person name="Fourrey C."/>
            <person name="Feussner I."/>
            <person name="Gay G."/>
            <person name="Grimwood J."/>
            <person name="Hoegger P.J."/>
            <person name="Jain P."/>
            <person name="Kilaru S."/>
            <person name="Labbe J."/>
            <person name="Lin Y.C."/>
            <person name="Legue V."/>
            <person name="Le Tacon F."/>
            <person name="Marmeisse R."/>
            <person name="Melayah D."/>
            <person name="Montanini B."/>
            <person name="Muratet M."/>
            <person name="Nehls U."/>
            <person name="Niculita-Hirzel H."/>
            <person name="Oudot-Le Secq M.P."/>
            <person name="Peter M."/>
            <person name="Quesneville H."/>
            <person name="Rajashekar B."/>
            <person name="Reich M."/>
            <person name="Rouhier N."/>
            <person name="Schmutz J."/>
            <person name="Yin T."/>
            <person name="Chalot M."/>
            <person name="Henrissat B."/>
            <person name="Kuees U."/>
            <person name="Lucas S."/>
            <person name="Van de Peer Y."/>
            <person name="Podila G.K."/>
            <person name="Polle A."/>
            <person name="Pukkila P.J."/>
            <person name="Richardson P.M."/>
            <person name="Rouze P."/>
            <person name="Sanders I.R."/>
            <person name="Stajich J.E."/>
            <person name="Tunlid A."/>
            <person name="Tuskan G."/>
            <person name="Grigoriev I.V."/>
        </authorList>
    </citation>
    <scope>NUCLEOTIDE SEQUENCE [LARGE SCALE GENOMIC DNA]</scope>
    <source>
        <strain evidence="3">S238N-H82 / ATCC MYA-4686</strain>
    </source>
</reference>
<dbReference type="OrthoDB" id="3260408at2759"/>
<dbReference type="RefSeq" id="XP_001883797.1">
    <property type="nucleotide sequence ID" value="XM_001883762.1"/>
</dbReference>
<dbReference type="KEGG" id="lbc:LACBIDRAFT_302877"/>
<evidence type="ECO:0000313" key="3">
    <source>
        <dbReference type="Proteomes" id="UP000001194"/>
    </source>
</evidence>
<dbReference type="PANTHER" id="PTHR24216:SF8">
    <property type="entry name" value="PAXILLIN, ISOFORM F"/>
    <property type="match status" value="1"/>
</dbReference>
<name>B0DII4_LACBS</name>
<protein>
    <submittedName>
        <fullName evidence="2">Predicted protein</fullName>
    </submittedName>
</protein>
<gene>
    <name evidence="2" type="ORF">LACBIDRAFT_302877</name>
</gene>
<keyword evidence="3" id="KW-1185">Reference proteome</keyword>
<feature type="region of interest" description="Disordered" evidence="1">
    <location>
        <begin position="1"/>
        <end position="58"/>
    </location>
</feature>
<proteinExistence type="predicted"/>
<sequence length="927" mass="102916">MVVIRKQPVAPAPPVSRTSSSQPIPSKRPTTKQTNGVNPKPKKDMSKRPLSPSSRKAVIKKPPHRSLIDRLFLFLLAFFAIYAATVCRTHSPITPETTLICRSLSTYRTAILEPYVLPPLKAIITHPSVQQSYQSRVQPYLHAAQPYFSSAVKAEARVRPYLVRVYTLSRSAIERTWNGILKPYYTKAVLPRYRLYVLPHIKKVIQPAEAWYRAVVHPYLSKIQGSYETTKDAVQELYLTSIQPYAGKACSTTRAALCTTYKKARPHLLTAYTYTRKTGCSVWKKSRPVLCATWKQATLYLKYGMHEFGNARRTYVDPHLRRIWEKVSPESQVVPPTTDERITKIEEYPDTIEAETAESLVKPTHSTPSSISSPAPTLSSAQTTTKSASQAAPEETPLDEVANAPVHATPIPEAEAAVSIAQASAGSPEPTGPAAELENEVTQSVLASVAKDEITATTTEVIRAPLVEEASPAEAEETPVVAPPIPEDEPVTSSHAPEKTAKNHDDLLSASSIIHASAHGVLPTVAAFETKNAAEEEIDDFLREIGIHDDKEREEPISAPQEQEEPEQPHQPTPEDIASQVAAKRASITTRHAKWQNELDLLVSNKENDLRTVITLIRNAAVLELHSLSGETKHGKKGILGGVQNEGERLVKGVEAYLRGAESRSGGWILVGEDEGKDKERKGEKQLIAQGEMVKFSQVLERVEGRFEEAVRGVQGEVREWYVSVRDKEVREVVEAAAEVKSLADKAQADIGLDYAWLDDVTYDDWQRYHDLMRTSDKFEQTAHQIQNNTHPTTPTPDPLLPVLDKLQEELGDVVLGFHVALGGPKARAREVFSVYRDDDDKKKDESGFFSVKHGEKEGEGRRVDDMRGVLKEQEEVRILPIEPSPPPPADKEEVVVDVADVLVGKSKEQVERDLKDVPLVQVHEEL</sequence>
<dbReference type="EMBL" id="DS547112">
    <property type="protein sequence ID" value="EDR05693.1"/>
    <property type="molecule type" value="Genomic_DNA"/>
</dbReference>
<dbReference type="STRING" id="486041.B0DII4"/>
<feature type="region of interest" description="Disordered" evidence="1">
    <location>
        <begin position="470"/>
        <end position="499"/>
    </location>
</feature>